<feature type="compositionally biased region" description="Pro residues" evidence="1">
    <location>
        <begin position="27"/>
        <end position="37"/>
    </location>
</feature>
<evidence type="ECO:0000256" key="1">
    <source>
        <dbReference type="SAM" id="MobiDB-lite"/>
    </source>
</evidence>
<name>A0A1I4KS17_9HYPH</name>
<dbReference type="EMBL" id="FOSV01000025">
    <property type="protein sequence ID" value="SFL81197.1"/>
    <property type="molecule type" value="Genomic_DNA"/>
</dbReference>
<reference evidence="3" key="1">
    <citation type="submission" date="2016-10" db="EMBL/GenBank/DDBJ databases">
        <authorList>
            <person name="Varghese N."/>
            <person name="Submissions S."/>
        </authorList>
    </citation>
    <scope>NUCLEOTIDE SEQUENCE [LARGE SCALE GENOMIC DNA]</scope>
    <source>
        <strain evidence="3">CGMCC 1.6474</strain>
    </source>
</reference>
<proteinExistence type="predicted"/>
<accession>A0A1I4KS17</accession>
<sequence length="57" mass="5672">MEGDKDTDDLPPVTEDIGLPTPHSPSRVPPPNLPPAAPGEGDTGGEHPAPAPLGGEA</sequence>
<evidence type="ECO:0000313" key="3">
    <source>
        <dbReference type="Proteomes" id="UP000198804"/>
    </source>
</evidence>
<evidence type="ECO:0000313" key="2">
    <source>
        <dbReference type="EMBL" id="SFL81197.1"/>
    </source>
</evidence>
<protein>
    <submittedName>
        <fullName evidence="2">Uncharacterized protein</fullName>
    </submittedName>
</protein>
<keyword evidence="3" id="KW-1185">Reference proteome</keyword>
<organism evidence="2 3">
    <name type="scientific">Methylorubrum salsuginis</name>
    <dbReference type="NCBI Taxonomy" id="414703"/>
    <lineage>
        <taxon>Bacteria</taxon>
        <taxon>Pseudomonadati</taxon>
        <taxon>Pseudomonadota</taxon>
        <taxon>Alphaproteobacteria</taxon>
        <taxon>Hyphomicrobiales</taxon>
        <taxon>Methylobacteriaceae</taxon>
        <taxon>Methylorubrum</taxon>
    </lineage>
</organism>
<feature type="region of interest" description="Disordered" evidence="1">
    <location>
        <begin position="1"/>
        <end position="57"/>
    </location>
</feature>
<dbReference type="Proteomes" id="UP000198804">
    <property type="component" value="Unassembled WGS sequence"/>
</dbReference>
<gene>
    <name evidence="2" type="ORF">SAMN04488125_12566</name>
</gene>
<dbReference type="AlphaFoldDB" id="A0A1I4KS17"/>
<dbReference type="STRING" id="414703.SAMN04488125_12566"/>